<comment type="subcellular location">
    <subcellularLocation>
        <location evidence="2 11">Cell membrane</location>
        <topology evidence="2 11">Multi-pass membrane protein</topology>
    </subcellularLocation>
</comment>
<gene>
    <name evidence="13" type="ORF">C0081_00450</name>
</gene>
<feature type="domain" description="ABC transmembrane type-1" evidence="12">
    <location>
        <begin position="72"/>
        <end position="264"/>
    </location>
</feature>
<evidence type="ECO:0000256" key="5">
    <source>
        <dbReference type="ARBA" id="ARBA00022475"/>
    </source>
</evidence>
<dbReference type="GO" id="GO:0042956">
    <property type="term" value="P:maltodextrin transmembrane transport"/>
    <property type="evidence" value="ECO:0007669"/>
    <property type="project" value="TreeGrafter"/>
</dbReference>
<comment type="caution">
    <text evidence="13">The sequence shown here is derived from an EMBL/GenBank/DDBJ whole genome shotgun (WGS) entry which is preliminary data.</text>
</comment>
<feature type="transmembrane region" description="Helical" evidence="11">
    <location>
        <begin position="106"/>
        <end position="130"/>
    </location>
</feature>
<evidence type="ECO:0000313" key="14">
    <source>
        <dbReference type="Proteomes" id="UP000234881"/>
    </source>
</evidence>
<keyword evidence="6" id="KW-0762">Sugar transport</keyword>
<dbReference type="OrthoDB" id="9815445at2"/>
<dbReference type="InterPro" id="IPR035906">
    <property type="entry name" value="MetI-like_sf"/>
</dbReference>
<dbReference type="RefSeq" id="WP_101531838.1">
    <property type="nucleotide sequence ID" value="NZ_JBFHIU010000031.1"/>
</dbReference>
<dbReference type="CDD" id="cd06261">
    <property type="entry name" value="TM_PBP2"/>
    <property type="match status" value="1"/>
</dbReference>
<dbReference type="PROSITE" id="PS50928">
    <property type="entry name" value="ABC_TM1"/>
    <property type="match status" value="1"/>
</dbReference>
<proteinExistence type="inferred from homology"/>
<dbReference type="EMBL" id="PKUQ01000001">
    <property type="protein sequence ID" value="PLW78753.1"/>
    <property type="molecule type" value="Genomic_DNA"/>
</dbReference>
<comment type="function">
    <text evidence="1">Part of the ABC transporter complex MalEFGK involved in maltose/maltodextrin import. Probably responsible for the translocation of the substrate across the membrane.</text>
</comment>
<feature type="transmembrane region" description="Helical" evidence="11">
    <location>
        <begin position="136"/>
        <end position="158"/>
    </location>
</feature>
<evidence type="ECO:0000259" key="12">
    <source>
        <dbReference type="PROSITE" id="PS50928"/>
    </source>
</evidence>
<name>A0A2N5XW63_9HYPH</name>
<evidence type="ECO:0000256" key="1">
    <source>
        <dbReference type="ARBA" id="ARBA00002264"/>
    </source>
</evidence>
<dbReference type="InterPro" id="IPR050901">
    <property type="entry name" value="BP-dep_ABC_trans_perm"/>
</dbReference>
<organism evidence="13 14">
    <name type="scientific">Cohaesibacter celericrescens</name>
    <dbReference type="NCBI Taxonomy" id="2067669"/>
    <lineage>
        <taxon>Bacteria</taxon>
        <taxon>Pseudomonadati</taxon>
        <taxon>Pseudomonadota</taxon>
        <taxon>Alphaproteobacteria</taxon>
        <taxon>Hyphomicrobiales</taxon>
        <taxon>Cohaesibacteraceae</taxon>
    </lineage>
</organism>
<accession>A0A2N5XW63</accession>
<dbReference type="PANTHER" id="PTHR32243:SF50">
    <property type="entry name" value="MALTOSE_MALTODEXTRIN TRANSPORT SYSTEM PERMEASE PROTEIN MALG"/>
    <property type="match status" value="1"/>
</dbReference>
<evidence type="ECO:0000256" key="9">
    <source>
        <dbReference type="ARBA" id="ARBA00023136"/>
    </source>
</evidence>
<dbReference type="GO" id="GO:0005886">
    <property type="term" value="C:plasma membrane"/>
    <property type="evidence" value="ECO:0007669"/>
    <property type="project" value="UniProtKB-SubCell"/>
</dbReference>
<dbReference type="SUPFAM" id="SSF161098">
    <property type="entry name" value="MetI-like"/>
    <property type="match status" value="1"/>
</dbReference>
<comment type="similarity">
    <text evidence="3">Belongs to the binding-protein-dependent transport system permease family. MalFG subfamily.</text>
</comment>
<dbReference type="GO" id="GO:0015423">
    <property type="term" value="F:ABC-type maltose transporter activity"/>
    <property type="evidence" value="ECO:0007669"/>
    <property type="project" value="TreeGrafter"/>
</dbReference>
<feature type="transmembrane region" description="Helical" evidence="11">
    <location>
        <begin position="76"/>
        <end position="97"/>
    </location>
</feature>
<keyword evidence="9 11" id="KW-0472">Membrane</keyword>
<sequence>MKSETSRNFRSWPILAVLFAASIPTLIMYAYLFIDTVTNTEPGSLIPSEFTLQHWRFLWETEEGATSIWVSTKNTLIFATVMTAIILSVSMTAGYALSRLNMPFRAFFLAGVMTLHAFPTVTLVIALFIVLQMVGLYNTLIGVIFIKSALMLPFGIWVMKGFYDTVPWEIEMAGVQDGASRFMVWRRLVLPQIQPGIVALGVFSFLEGWKEYILPQIFAPNADVQVLSVHLASLIADDQKFDFNLFKSIGLFYVIPVIILYLIFQNKLMNIYGGGTKG</sequence>
<evidence type="ECO:0000256" key="6">
    <source>
        <dbReference type="ARBA" id="ARBA00022597"/>
    </source>
</evidence>
<dbReference type="Proteomes" id="UP000234881">
    <property type="component" value="Unassembled WGS sequence"/>
</dbReference>
<dbReference type="Gene3D" id="1.10.3720.10">
    <property type="entry name" value="MetI-like"/>
    <property type="match status" value="1"/>
</dbReference>
<keyword evidence="7 11" id="KW-0812">Transmembrane</keyword>
<keyword evidence="14" id="KW-1185">Reference proteome</keyword>
<keyword evidence="4 11" id="KW-0813">Transport</keyword>
<evidence type="ECO:0000256" key="7">
    <source>
        <dbReference type="ARBA" id="ARBA00022692"/>
    </source>
</evidence>
<evidence type="ECO:0000313" key="13">
    <source>
        <dbReference type="EMBL" id="PLW78753.1"/>
    </source>
</evidence>
<dbReference type="AlphaFoldDB" id="A0A2N5XW63"/>
<dbReference type="PANTHER" id="PTHR32243">
    <property type="entry name" value="MALTOSE TRANSPORT SYSTEM PERMEASE-RELATED"/>
    <property type="match status" value="1"/>
</dbReference>
<evidence type="ECO:0000256" key="10">
    <source>
        <dbReference type="ARBA" id="ARBA00041109"/>
    </source>
</evidence>
<evidence type="ECO:0000256" key="11">
    <source>
        <dbReference type="RuleBase" id="RU363032"/>
    </source>
</evidence>
<dbReference type="Pfam" id="PF00528">
    <property type="entry name" value="BPD_transp_1"/>
    <property type="match status" value="1"/>
</dbReference>
<evidence type="ECO:0000256" key="3">
    <source>
        <dbReference type="ARBA" id="ARBA00009047"/>
    </source>
</evidence>
<evidence type="ECO:0000256" key="8">
    <source>
        <dbReference type="ARBA" id="ARBA00022989"/>
    </source>
</evidence>
<keyword evidence="8 11" id="KW-1133">Transmembrane helix</keyword>
<reference evidence="13 14" key="1">
    <citation type="submission" date="2018-01" db="EMBL/GenBank/DDBJ databases">
        <title>The draft genome sequence of Cohaesibacter sp. H1304.</title>
        <authorList>
            <person name="Wang N.-N."/>
            <person name="Du Z.-J."/>
        </authorList>
    </citation>
    <scope>NUCLEOTIDE SEQUENCE [LARGE SCALE GENOMIC DNA]</scope>
    <source>
        <strain evidence="13 14">H1304</strain>
    </source>
</reference>
<feature type="transmembrane region" description="Helical" evidence="11">
    <location>
        <begin position="245"/>
        <end position="264"/>
    </location>
</feature>
<keyword evidence="5" id="KW-1003">Cell membrane</keyword>
<evidence type="ECO:0000256" key="2">
    <source>
        <dbReference type="ARBA" id="ARBA00004651"/>
    </source>
</evidence>
<feature type="transmembrane region" description="Helical" evidence="11">
    <location>
        <begin position="12"/>
        <end position="34"/>
    </location>
</feature>
<protein>
    <recommendedName>
        <fullName evidence="10">Maltose/maltodextrin transport system permease protein MalG</fullName>
    </recommendedName>
</protein>
<evidence type="ECO:0000256" key="4">
    <source>
        <dbReference type="ARBA" id="ARBA00022448"/>
    </source>
</evidence>
<dbReference type="InterPro" id="IPR000515">
    <property type="entry name" value="MetI-like"/>
</dbReference>